<keyword evidence="5" id="KW-0547">Nucleotide-binding</keyword>
<evidence type="ECO:0000256" key="1">
    <source>
        <dbReference type="ARBA" id="ARBA00004202"/>
    </source>
</evidence>
<dbReference type="PANTHER" id="PTHR43297:SF2">
    <property type="entry name" value="DIPEPTIDE TRANSPORT ATP-BINDING PROTEIN DPPD"/>
    <property type="match status" value="1"/>
</dbReference>
<dbReference type="GO" id="GO:0005524">
    <property type="term" value="F:ATP binding"/>
    <property type="evidence" value="ECO:0007669"/>
    <property type="project" value="UniProtKB-KW"/>
</dbReference>
<dbReference type="InterPro" id="IPR013563">
    <property type="entry name" value="Oligopep_ABC_C"/>
</dbReference>
<dbReference type="PROSITE" id="PS50893">
    <property type="entry name" value="ABC_TRANSPORTER_2"/>
    <property type="match status" value="2"/>
</dbReference>
<keyword evidence="4" id="KW-1003">Cell membrane</keyword>
<keyword evidence="6 9" id="KW-0067">ATP-binding</keyword>
<dbReference type="Gene3D" id="3.40.50.300">
    <property type="entry name" value="P-loop containing nucleotide triphosphate hydrolases"/>
    <property type="match status" value="2"/>
</dbReference>
<proteinExistence type="inferred from homology"/>
<protein>
    <submittedName>
        <fullName evidence="9">ABC transporter ATP-binding protein</fullName>
    </submittedName>
</protein>
<evidence type="ECO:0000256" key="3">
    <source>
        <dbReference type="ARBA" id="ARBA00022448"/>
    </source>
</evidence>
<dbReference type="Pfam" id="PF08352">
    <property type="entry name" value="oligo_HPY"/>
    <property type="match status" value="1"/>
</dbReference>
<dbReference type="Pfam" id="PF00005">
    <property type="entry name" value="ABC_tran"/>
    <property type="match status" value="2"/>
</dbReference>
<evidence type="ECO:0000256" key="4">
    <source>
        <dbReference type="ARBA" id="ARBA00022475"/>
    </source>
</evidence>
<dbReference type="Proteomes" id="UP001152755">
    <property type="component" value="Unassembled WGS sequence"/>
</dbReference>
<dbReference type="PROSITE" id="PS00211">
    <property type="entry name" value="ABC_TRANSPORTER_1"/>
    <property type="match status" value="2"/>
</dbReference>
<dbReference type="EMBL" id="JANRHA010000007">
    <property type="protein sequence ID" value="MDG3015237.1"/>
    <property type="molecule type" value="Genomic_DNA"/>
</dbReference>
<name>A0A9X4M347_9ACTN</name>
<dbReference type="GO" id="GO:0015833">
    <property type="term" value="P:peptide transport"/>
    <property type="evidence" value="ECO:0007669"/>
    <property type="project" value="InterPro"/>
</dbReference>
<dbReference type="NCBIfam" id="NF008453">
    <property type="entry name" value="PRK11308.1"/>
    <property type="match status" value="2"/>
</dbReference>
<evidence type="ECO:0000313" key="9">
    <source>
        <dbReference type="EMBL" id="MDG3015237.1"/>
    </source>
</evidence>
<comment type="caution">
    <text evidence="9">The sequence shown here is derived from an EMBL/GenBank/DDBJ whole genome shotgun (WGS) entry which is preliminary data.</text>
</comment>
<dbReference type="SMART" id="SM00382">
    <property type="entry name" value="AAA"/>
    <property type="match status" value="2"/>
</dbReference>
<dbReference type="InterPro" id="IPR027417">
    <property type="entry name" value="P-loop_NTPase"/>
</dbReference>
<dbReference type="SUPFAM" id="SSF52540">
    <property type="entry name" value="P-loop containing nucleoside triphosphate hydrolases"/>
    <property type="match status" value="2"/>
</dbReference>
<feature type="domain" description="ABC transporter" evidence="8">
    <location>
        <begin position="17"/>
        <end position="263"/>
    </location>
</feature>
<evidence type="ECO:0000259" key="8">
    <source>
        <dbReference type="PROSITE" id="PS50893"/>
    </source>
</evidence>
<evidence type="ECO:0000256" key="6">
    <source>
        <dbReference type="ARBA" id="ARBA00022840"/>
    </source>
</evidence>
<organism evidence="9 10">
    <name type="scientific">Speluncibacter jeojiensis</name>
    <dbReference type="NCBI Taxonomy" id="2710754"/>
    <lineage>
        <taxon>Bacteria</taxon>
        <taxon>Bacillati</taxon>
        <taxon>Actinomycetota</taxon>
        <taxon>Actinomycetes</taxon>
        <taxon>Mycobacteriales</taxon>
        <taxon>Speluncibacteraceae</taxon>
        <taxon>Speluncibacter</taxon>
    </lineage>
</organism>
<dbReference type="InterPro" id="IPR017871">
    <property type="entry name" value="ABC_transporter-like_CS"/>
</dbReference>
<dbReference type="AlphaFoldDB" id="A0A9X4M347"/>
<dbReference type="InterPro" id="IPR003439">
    <property type="entry name" value="ABC_transporter-like_ATP-bd"/>
</dbReference>
<comment type="similarity">
    <text evidence="2">Belongs to the ABC transporter superfamily.</text>
</comment>
<dbReference type="RefSeq" id="WP_332519949.1">
    <property type="nucleotide sequence ID" value="NZ_JANRHA010000007.1"/>
</dbReference>
<keyword evidence="3" id="KW-0813">Transport</keyword>
<reference evidence="9" key="1">
    <citation type="submission" date="2022-08" db="EMBL/GenBank/DDBJ databases">
        <title>Genome analysis of Corynebacteriales strain.</title>
        <authorList>
            <person name="Lee S.D."/>
        </authorList>
    </citation>
    <scope>NUCLEOTIDE SEQUENCE</scope>
    <source>
        <strain evidence="9">D3-21</strain>
    </source>
</reference>
<dbReference type="CDD" id="cd03257">
    <property type="entry name" value="ABC_NikE_OppD_transporters"/>
    <property type="match status" value="2"/>
</dbReference>
<gene>
    <name evidence="9" type="ORF">NVS88_11815</name>
</gene>
<dbReference type="InterPro" id="IPR003593">
    <property type="entry name" value="AAA+_ATPase"/>
</dbReference>
<keyword evidence="10" id="KW-1185">Reference proteome</keyword>
<evidence type="ECO:0000256" key="7">
    <source>
        <dbReference type="ARBA" id="ARBA00023136"/>
    </source>
</evidence>
<dbReference type="GO" id="GO:0005886">
    <property type="term" value="C:plasma membrane"/>
    <property type="evidence" value="ECO:0007669"/>
    <property type="project" value="UniProtKB-SubCell"/>
</dbReference>
<keyword evidence="7" id="KW-0472">Membrane</keyword>
<evidence type="ECO:0000256" key="5">
    <source>
        <dbReference type="ARBA" id="ARBA00022741"/>
    </source>
</evidence>
<feature type="domain" description="ABC transporter" evidence="8">
    <location>
        <begin position="288"/>
        <end position="533"/>
    </location>
</feature>
<dbReference type="NCBIfam" id="NF007739">
    <property type="entry name" value="PRK10419.1"/>
    <property type="match status" value="2"/>
</dbReference>
<accession>A0A9X4M347</accession>
<sequence length="562" mass="60452">MNAATSTADATTDDLVLDIRDLSVRIGADSRAVVDRVNLTVRRGEIVALVGESGSGKTLTSRSVLGLLPDGARADGSIRLAGQEVIGAPEKVLRSLRGVRAAMVFQEPQSALNPVRTVGRQLVQALRAHGGPRRLVRARAVELLRHVGLPDPESRVHAYPHQLSGGQKQRVVIALALAGDPDLLIADEPTTALDVTVQAEILALLRRIRDERGTGVLLITHNLGVVADVADRVVVLRSGRVVEQQPVHPLFAVAHVDYTRELLAAVPRLPDLATPVVAERAPSDEPVLVFDRLAVDYPGRGGRAGFRALHGLDLTLGRGEVLGVVGESGSGKTTLGRAALGIVRASGGRVLLGGEDLGTLTRARLRSVRRRVALVHQDPAAALDPRLSIGDSIAEPLRVHRTATGPDRAGRVAELLDAVRLPRDFAERRPAELSGGQRQRVALARALVLTPTLLVADEPTSALDVSLQAQMLELFADLREQYGFACLFISHDLAVVHHVADRVAVLRAGELVETAPAERLFRRPERDYTRDLIAAVPIPDPVRQRRRREDPTPQQPDLVLAV</sequence>
<dbReference type="GO" id="GO:0016887">
    <property type="term" value="F:ATP hydrolysis activity"/>
    <property type="evidence" value="ECO:0007669"/>
    <property type="project" value="InterPro"/>
</dbReference>
<evidence type="ECO:0000256" key="2">
    <source>
        <dbReference type="ARBA" id="ARBA00005417"/>
    </source>
</evidence>
<evidence type="ECO:0000313" key="10">
    <source>
        <dbReference type="Proteomes" id="UP001152755"/>
    </source>
</evidence>
<dbReference type="InterPro" id="IPR050388">
    <property type="entry name" value="ABC_Ni/Peptide_Import"/>
</dbReference>
<comment type="subcellular location">
    <subcellularLocation>
        <location evidence="1">Cell membrane</location>
        <topology evidence="1">Peripheral membrane protein</topology>
    </subcellularLocation>
</comment>
<dbReference type="PANTHER" id="PTHR43297">
    <property type="entry name" value="OLIGOPEPTIDE TRANSPORT ATP-BINDING PROTEIN APPD"/>
    <property type="match status" value="1"/>
</dbReference>